<dbReference type="EMBL" id="JADZGI010000007">
    <property type="protein sequence ID" value="MBH0115046.1"/>
    <property type="molecule type" value="Genomic_DNA"/>
</dbReference>
<dbReference type="GO" id="GO:0015385">
    <property type="term" value="F:sodium:proton antiporter activity"/>
    <property type="evidence" value="ECO:0007669"/>
    <property type="project" value="TreeGrafter"/>
</dbReference>
<feature type="transmembrane region" description="Helical" evidence="1">
    <location>
        <begin position="71"/>
        <end position="89"/>
    </location>
</feature>
<evidence type="ECO:0000313" key="3">
    <source>
        <dbReference type="Proteomes" id="UP000617634"/>
    </source>
</evidence>
<evidence type="ECO:0000313" key="2">
    <source>
        <dbReference type="EMBL" id="MBH0115046.1"/>
    </source>
</evidence>
<dbReference type="AlphaFoldDB" id="A0A931MNC0"/>
<dbReference type="Pfam" id="PF03334">
    <property type="entry name" value="PhaG_MnhG_YufB"/>
    <property type="match status" value="1"/>
</dbReference>
<dbReference type="Proteomes" id="UP000617634">
    <property type="component" value="Unassembled WGS sequence"/>
</dbReference>
<evidence type="ECO:0000256" key="1">
    <source>
        <dbReference type="SAM" id="Phobius"/>
    </source>
</evidence>
<protein>
    <submittedName>
        <fullName evidence="2">Na+/H+ antiporter subunit G</fullName>
    </submittedName>
</protein>
<dbReference type="NCBIfam" id="NF009316">
    <property type="entry name" value="PRK12674.1-5"/>
    <property type="match status" value="1"/>
</dbReference>
<keyword evidence="1" id="KW-0472">Membrane</keyword>
<organism evidence="2 3">
    <name type="scientific">Novosphingobium aureum</name>
    <dbReference type="NCBI Taxonomy" id="2792964"/>
    <lineage>
        <taxon>Bacteria</taxon>
        <taxon>Pseudomonadati</taxon>
        <taxon>Pseudomonadota</taxon>
        <taxon>Alphaproteobacteria</taxon>
        <taxon>Sphingomonadales</taxon>
        <taxon>Sphingomonadaceae</taxon>
        <taxon>Novosphingobium</taxon>
    </lineage>
</organism>
<keyword evidence="1" id="KW-1133">Transmembrane helix</keyword>
<dbReference type="RefSeq" id="WP_197167186.1">
    <property type="nucleotide sequence ID" value="NZ_JADZGI010000007.1"/>
</dbReference>
<dbReference type="PANTHER" id="PTHR34703">
    <property type="entry name" value="ANTIPORTER SUBUNIT MNHG2-RELATED"/>
    <property type="match status" value="1"/>
</dbReference>
<gene>
    <name evidence="2" type="ORF">I5E68_19050</name>
</gene>
<comment type="caution">
    <text evidence="2">The sequence shown here is derived from an EMBL/GenBank/DDBJ whole genome shotgun (WGS) entry which is preliminary data.</text>
</comment>
<dbReference type="NCBIfam" id="TIGR01300">
    <property type="entry name" value="CPA3_mnhG_phaG"/>
    <property type="match status" value="1"/>
</dbReference>
<name>A0A931MNC0_9SPHN</name>
<feature type="transmembrane region" description="Helical" evidence="1">
    <location>
        <begin position="40"/>
        <end position="59"/>
    </location>
</feature>
<keyword evidence="3" id="KW-1185">Reference proteome</keyword>
<reference evidence="2" key="1">
    <citation type="submission" date="2020-11" db="EMBL/GenBank/DDBJ databases">
        <title>Novosphingobium aureum sp. nov., a marine bacterium isolated from sediment of a salt flat.</title>
        <authorList>
            <person name="Yoo Y."/>
            <person name="Kim J.-J."/>
        </authorList>
    </citation>
    <scope>NUCLEOTIDE SEQUENCE</scope>
    <source>
        <strain evidence="2">YJ-S2-02</strain>
    </source>
</reference>
<keyword evidence="1" id="KW-0812">Transmembrane</keyword>
<dbReference type="InterPro" id="IPR005133">
    <property type="entry name" value="PhaG_MnhG_YufB"/>
</dbReference>
<accession>A0A931MNC0</accession>
<feature type="transmembrane region" description="Helical" evidence="1">
    <location>
        <begin position="6"/>
        <end position="28"/>
    </location>
</feature>
<dbReference type="PANTHER" id="PTHR34703:SF1">
    <property type="entry name" value="ANTIPORTER SUBUNIT MNHG2-RELATED"/>
    <property type="match status" value="1"/>
</dbReference>
<proteinExistence type="predicted"/>
<sequence length="150" mass="15825">MSSVIEYLVAFLIVLGGAFALIGSWGLARLPSLMTRLHGPTKATTLGIGACLIASMIYFPTRGEPFSAHELLIALFLFITAPISANMVAKAYIHRRYNRCSAPEDVHTLLPPPPGAGADWATFGSEPEQGAIKGTVMDGGVGKAQDQGPD</sequence>